<dbReference type="Pfam" id="PF00656">
    <property type="entry name" value="Peptidase_C14"/>
    <property type="match status" value="1"/>
</dbReference>
<organism evidence="3 4">
    <name type="scientific">Variovorax terrae</name>
    <dbReference type="NCBI Taxonomy" id="2923278"/>
    <lineage>
        <taxon>Bacteria</taxon>
        <taxon>Pseudomonadati</taxon>
        <taxon>Pseudomonadota</taxon>
        <taxon>Betaproteobacteria</taxon>
        <taxon>Burkholderiales</taxon>
        <taxon>Comamonadaceae</taxon>
        <taxon>Variovorax</taxon>
    </lineage>
</organism>
<proteinExistence type="predicted"/>
<dbReference type="SUPFAM" id="SSF52129">
    <property type="entry name" value="Caspase-like"/>
    <property type="match status" value="1"/>
</dbReference>
<dbReference type="InterPro" id="IPR011600">
    <property type="entry name" value="Pept_C14_caspase"/>
</dbReference>
<dbReference type="RefSeq" id="WP_243305470.1">
    <property type="nucleotide sequence ID" value="NZ_JALGBI010000001.1"/>
</dbReference>
<evidence type="ECO:0000256" key="1">
    <source>
        <dbReference type="SAM" id="SignalP"/>
    </source>
</evidence>
<comment type="caution">
    <text evidence="3">The sequence shown here is derived from an EMBL/GenBank/DDBJ whole genome shotgun (WGS) entry which is preliminary data.</text>
</comment>
<dbReference type="Gene3D" id="1.25.40.10">
    <property type="entry name" value="Tetratricopeptide repeat domain"/>
    <property type="match status" value="1"/>
</dbReference>
<dbReference type="Gene3D" id="3.40.50.1460">
    <property type="match status" value="1"/>
</dbReference>
<evidence type="ECO:0000259" key="2">
    <source>
        <dbReference type="PROSITE" id="PS50208"/>
    </source>
</evidence>
<reference evidence="3" key="1">
    <citation type="submission" date="2022-03" db="EMBL/GenBank/DDBJ databases">
        <authorList>
            <person name="Woo C.Y."/>
        </authorList>
    </citation>
    <scope>NUCLEOTIDE SEQUENCE</scope>
    <source>
        <strain evidence="3">CYS-02</strain>
    </source>
</reference>
<dbReference type="InterPro" id="IPR011990">
    <property type="entry name" value="TPR-like_helical_dom_sf"/>
</dbReference>
<dbReference type="InterPro" id="IPR006597">
    <property type="entry name" value="Sel1-like"/>
</dbReference>
<name>A0A9X2ALP3_9BURK</name>
<dbReference type="PANTHER" id="PTHR22576">
    <property type="entry name" value="MUCOSA ASSOCIATED LYMPHOID TISSUE LYMPHOMA TRANSLOCATION PROTEIN 1/PARACASPASE"/>
    <property type="match status" value="1"/>
</dbReference>
<protein>
    <submittedName>
        <fullName evidence="3">Caspase family protein</fullName>
    </submittedName>
</protein>
<dbReference type="EMBL" id="JALGBI010000001">
    <property type="protein sequence ID" value="MCJ0762903.1"/>
    <property type="molecule type" value="Genomic_DNA"/>
</dbReference>
<dbReference type="SUPFAM" id="SSF81901">
    <property type="entry name" value="HCP-like"/>
    <property type="match status" value="1"/>
</dbReference>
<gene>
    <name evidence="3" type="ORF">MMF98_06735</name>
</gene>
<dbReference type="PANTHER" id="PTHR22576:SF37">
    <property type="entry name" value="MUCOSA-ASSOCIATED LYMPHOID TISSUE LYMPHOMA TRANSLOCATION PROTEIN 1"/>
    <property type="match status" value="1"/>
</dbReference>
<dbReference type="InterPro" id="IPR001309">
    <property type="entry name" value="Pept_C14_p20"/>
</dbReference>
<dbReference type="InterPro" id="IPR029030">
    <property type="entry name" value="Caspase-like_dom_sf"/>
</dbReference>
<feature type="domain" description="Caspase family p20" evidence="2">
    <location>
        <begin position="37"/>
        <end position="167"/>
    </location>
</feature>
<dbReference type="Proteomes" id="UP001139447">
    <property type="component" value="Unassembled WGS sequence"/>
</dbReference>
<evidence type="ECO:0000313" key="3">
    <source>
        <dbReference type="EMBL" id="MCJ0762903.1"/>
    </source>
</evidence>
<sequence length="598" mass="65093">MREKKFLVRAARVLLACVLSVLFLHAQAQPQPQSQPARRMALVMGNDGYQHVSKLQKAGNDASAMARELKAAGFNVVLQKDLGYRAMVKAVETFSGSVRSGDQVVVFFAGHGVQIRAGSYLLPVDIEAASEAEIEKTAYGLNDLTEKLADAKAAFTLVVVDACRDNPLRTNNGRSVGGTRGLAAIEPPRGQMVVYSASRGQQALDRLSDKDTNPNGVFTREFIARMRQPGVRVEDMVRDVQDSVETLARTINHDQRPAIYNEARGSFYFFAPVVAPAGTQPQSPQSQAVQVAMARPEAPTAVPASMAAPEVSPDSLAGLRKAASGGDVVAMLELGDRLTAGNGAAKNPREAQNWYMKAAAEGNVVAEFKTSDSYRLGTEDYARDVVKILALPVENLRTVSAAGKESVARLVQADPFFDAPAGSGKASFSYKSPIGDHMQFFGHHTLETQPHEVGCTRNGRLSQIEYRHLGYGGTEFKRQGTSLLGGLLPLEDKTSTGMLSSYVTELTQVDSVYGQPFPLTPGKRFGMNFKRRNDFARRQYNYPASMSCTAEAPVAEGMPLLCLYRHDEARSRYFLARYVWSESTGCFVQTYESAGNFN</sequence>
<feature type="signal peptide" evidence="1">
    <location>
        <begin position="1"/>
        <end position="28"/>
    </location>
</feature>
<dbReference type="GO" id="GO:0004197">
    <property type="term" value="F:cysteine-type endopeptidase activity"/>
    <property type="evidence" value="ECO:0007669"/>
    <property type="project" value="InterPro"/>
</dbReference>
<dbReference type="SMART" id="SM00671">
    <property type="entry name" value="SEL1"/>
    <property type="match status" value="1"/>
</dbReference>
<dbReference type="InterPro" id="IPR052039">
    <property type="entry name" value="Caspase-related_regulators"/>
</dbReference>
<keyword evidence="4" id="KW-1185">Reference proteome</keyword>
<feature type="chain" id="PRO_5040927257" evidence="1">
    <location>
        <begin position="29"/>
        <end position="598"/>
    </location>
</feature>
<dbReference type="GO" id="GO:0006508">
    <property type="term" value="P:proteolysis"/>
    <property type="evidence" value="ECO:0007669"/>
    <property type="project" value="InterPro"/>
</dbReference>
<keyword evidence="1" id="KW-0732">Signal</keyword>
<accession>A0A9X2ALP3</accession>
<dbReference type="AlphaFoldDB" id="A0A9X2ALP3"/>
<evidence type="ECO:0000313" key="4">
    <source>
        <dbReference type="Proteomes" id="UP001139447"/>
    </source>
</evidence>
<dbReference type="PROSITE" id="PS50208">
    <property type="entry name" value="CASPASE_P20"/>
    <property type="match status" value="1"/>
</dbReference>